<proteinExistence type="predicted"/>
<dbReference type="RefSeq" id="WP_181043721.1">
    <property type="nucleotide sequence ID" value="NZ_CP154825.1"/>
</dbReference>
<evidence type="ECO:0008006" key="4">
    <source>
        <dbReference type="Google" id="ProtNLM"/>
    </source>
</evidence>
<accession>A0A2S6GIF3</accession>
<feature type="signal peptide" evidence="1">
    <location>
        <begin position="1"/>
        <end position="30"/>
    </location>
</feature>
<evidence type="ECO:0000256" key="1">
    <source>
        <dbReference type="SAM" id="SignalP"/>
    </source>
</evidence>
<dbReference type="EMBL" id="PTIX01000016">
    <property type="protein sequence ID" value="PPK64995.1"/>
    <property type="molecule type" value="Genomic_DNA"/>
</dbReference>
<evidence type="ECO:0000313" key="3">
    <source>
        <dbReference type="Proteomes" id="UP000239203"/>
    </source>
</evidence>
<organism evidence="2 3">
    <name type="scientific">Actinokineospora auranticolor</name>
    <dbReference type="NCBI Taxonomy" id="155976"/>
    <lineage>
        <taxon>Bacteria</taxon>
        <taxon>Bacillati</taxon>
        <taxon>Actinomycetota</taxon>
        <taxon>Actinomycetes</taxon>
        <taxon>Pseudonocardiales</taxon>
        <taxon>Pseudonocardiaceae</taxon>
        <taxon>Actinokineospora</taxon>
    </lineage>
</organism>
<feature type="chain" id="PRO_5015443884" description="PLAT/LH2 domain-containing protein" evidence="1">
    <location>
        <begin position="31"/>
        <end position="160"/>
    </location>
</feature>
<protein>
    <recommendedName>
        <fullName evidence="4">PLAT/LH2 domain-containing protein</fullName>
    </recommendedName>
</protein>
<sequence length="160" mass="16854">MDKKTVLRRVAAPVLAGAAIMVGVAGPASATPAHADAAGATLRSASITFTTLTDNKDFDTLVTVVVKDRDGRVDAQTSGFFGEFKDQTSKTLPLRIRTGATWDAIENGGSITVTIAPNGHDTWNFAYELDLSYSDGDAGFHLNPGTSLNEGRKSLTNPLN</sequence>
<comment type="caution">
    <text evidence="2">The sequence shown here is derived from an EMBL/GenBank/DDBJ whole genome shotgun (WGS) entry which is preliminary data.</text>
</comment>
<name>A0A2S6GIF3_9PSEU</name>
<dbReference type="Proteomes" id="UP000239203">
    <property type="component" value="Unassembled WGS sequence"/>
</dbReference>
<dbReference type="AlphaFoldDB" id="A0A2S6GIF3"/>
<evidence type="ECO:0000313" key="2">
    <source>
        <dbReference type="EMBL" id="PPK64995.1"/>
    </source>
</evidence>
<keyword evidence="3" id="KW-1185">Reference proteome</keyword>
<keyword evidence="1" id="KW-0732">Signal</keyword>
<gene>
    <name evidence="2" type="ORF">CLV40_11637</name>
</gene>
<reference evidence="2 3" key="1">
    <citation type="submission" date="2018-02" db="EMBL/GenBank/DDBJ databases">
        <title>Genomic Encyclopedia of Archaeal and Bacterial Type Strains, Phase II (KMG-II): from individual species to whole genera.</title>
        <authorList>
            <person name="Goeker M."/>
        </authorList>
    </citation>
    <scope>NUCLEOTIDE SEQUENCE [LARGE SCALE GENOMIC DNA]</scope>
    <source>
        <strain evidence="2 3">YU 961-1</strain>
    </source>
</reference>